<dbReference type="PANTHER" id="PTHR10110:SF191">
    <property type="entry name" value="SODIUM_HYDROGEN EXCHANGER 8"/>
    <property type="match status" value="1"/>
</dbReference>
<keyword evidence="2 11" id="KW-0813">Transport</keyword>
<protein>
    <recommendedName>
        <fullName evidence="11">Sodium/hydrogen exchanger</fullName>
    </recommendedName>
</protein>
<feature type="transmembrane region" description="Helical" evidence="13">
    <location>
        <begin position="241"/>
        <end position="265"/>
    </location>
</feature>
<feature type="transmembrane region" description="Helical" evidence="13">
    <location>
        <begin position="81"/>
        <end position="100"/>
    </location>
</feature>
<evidence type="ECO:0000256" key="6">
    <source>
        <dbReference type="ARBA" id="ARBA00023034"/>
    </source>
</evidence>
<feature type="transmembrane region" description="Helical" evidence="13">
    <location>
        <begin position="142"/>
        <end position="164"/>
    </location>
</feature>
<evidence type="ECO:0000259" key="14">
    <source>
        <dbReference type="Pfam" id="PF00999"/>
    </source>
</evidence>
<feature type="transmembrane region" description="Helical" evidence="13">
    <location>
        <begin position="48"/>
        <end position="69"/>
    </location>
</feature>
<evidence type="ECO:0000256" key="4">
    <source>
        <dbReference type="ARBA" id="ARBA00022692"/>
    </source>
</evidence>
<evidence type="ECO:0000256" key="1">
    <source>
        <dbReference type="ARBA" id="ARBA00004653"/>
    </source>
</evidence>
<feature type="transmembrane region" description="Helical" evidence="13">
    <location>
        <begin position="206"/>
        <end position="229"/>
    </location>
</feature>
<feature type="region of interest" description="Disordered" evidence="12">
    <location>
        <begin position="501"/>
        <end position="530"/>
    </location>
</feature>
<name>F0WWA2_9STRA</name>
<evidence type="ECO:0000256" key="9">
    <source>
        <dbReference type="ARBA" id="ARBA00023136"/>
    </source>
</evidence>
<dbReference type="PRINTS" id="PR01084">
    <property type="entry name" value="NAHEXCHNGR"/>
</dbReference>
<feature type="transmembrane region" description="Helical" evidence="13">
    <location>
        <begin position="334"/>
        <end position="357"/>
    </location>
</feature>
<keyword evidence="9 13" id="KW-0472">Membrane</keyword>
<dbReference type="GO" id="GO:0015386">
    <property type="term" value="F:potassium:proton antiporter activity"/>
    <property type="evidence" value="ECO:0007669"/>
    <property type="project" value="TreeGrafter"/>
</dbReference>
<dbReference type="InterPro" id="IPR004709">
    <property type="entry name" value="NaH_exchanger"/>
</dbReference>
<dbReference type="GO" id="GO:0000139">
    <property type="term" value="C:Golgi membrane"/>
    <property type="evidence" value="ECO:0007669"/>
    <property type="project" value="UniProtKB-SubCell"/>
</dbReference>
<evidence type="ECO:0000256" key="13">
    <source>
        <dbReference type="SAM" id="Phobius"/>
    </source>
</evidence>
<keyword evidence="8 11" id="KW-0406">Ion transport</keyword>
<feature type="transmembrane region" description="Helical" evidence="13">
    <location>
        <begin position="363"/>
        <end position="384"/>
    </location>
</feature>
<sequence>MCAKKFEISLMNDQMMRFCFSVIKKVVMTDPDVQVEALVSETSLEYQLAFLCSLFLILLMVAIIGSNYVTHILRWHFLPEAGATIGIGIIASVLCLLKSGSIATSLMAFDPNFFFVGLLPPIIFNSGYTMKRRYFFENITPILTYSILGTLTMSLVTGVLLYSVGRLGWVTKLSLAESLTFGSLINATDTVSILAVFQELHVDPRLFYLVFGESSLNDAVAICLFTTFSKFIGYSYSFTPMLFAIFEFGLVFVGSTLIGVAFGMLPALLFKFSNLKSCLMHEVGVYVMFVYLPFTIAQILEMSGVVAIIFAGIAMKHYASPNLSKEAQEICSRVFETIAYLAETAVFLNLGLSVFALQNGYNIIFIVFTAVFCLIARACNVYPLTALLNKRKGAAKITRNQQHMIWYSGLRGAVAFALAKSFPGEKRNEIIATTMIIILLSIFVMGGGTVSMLNALKIPRLTPEEELALDQTVKPYQNMRLLQFDNKYLIPFVTNLCESADGTKGDTTQKHGRSKSFASQKNDHDNGEEDDVIEIVKREVRFT</sequence>
<gene>
    <name evidence="15" type="primary">AlNc14C317G10540</name>
    <name evidence="15" type="ORF">ALNC14_118660</name>
</gene>
<keyword evidence="3 11" id="KW-0050">Antiport</keyword>
<feature type="transmembrane region" description="Helical" evidence="13">
    <location>
        <begin position="430"/>
        <end position="453"/>
    </location>
</feature>
<feature type="transmembrane region" description="Helical" evidence="13">
    <location>
        <begin position="112"/>
        <end position="130"/>
    </location>
</feature>
<reference evidence="15" key="2">
    <citation type="submission" date="2011-02" db="EMBL/GenBank/DDBJ databases">
        <authorList>
            <person name="MacLean D."/>
        </authorList>
    </citation>
    <scope>NUCLEOTIDE SEQUENCE</scope>
</reference>
<dbReference type="InterPro" id="IPR018422">
    <property type="entry name" value="Cation/H_exchanger_CPA1"/>
</dbReference>
<feature type="domain" description="Cation/H+ exchanger transmembrane" evidence="14">
    <location>
        <begin position="61"/>
        <end position="454"/>
    </location>
</feature>
<evidence type="ECO:0000256" key="5">
    <source>
        <dbReference type="ARBA" id="ARBA00022989"/>
    </source>
</evidence>
<accession>F0WWA2</accession>
<dbReference type="Gene3D" id="6.10.140.1330">
    <property type="match status" value="1"/>
</dbReference>
<evidence type="ECO:0000256" key="10">
    <source>
        <dbReference type="ARBA" id="ARBA00023201"/>
    </source>
</evidence>
<dbReference type="HOGENOM" id="CLU_005912_11_2_1"/>
<dbReference type="EMBL" id="FR824362">
    <property type="protein sequence ID" value="CCA25722.1"/>
    <property type="molecule type" value="Genomic_DNA"/>
</dbReference>
<dbReference type="PANTHER" id="PTHR10110">
    <property type="entry name" value="SODIUM/HYDROGEN EXCHANGER"/>
    <property type="match status" value="1"/>
</dbReference>
<feature type="transmembrane region" description="Helical" evidence="13">
    <location>
        <begin position="285"/>
        <end position="313"/>
    </location>
</feature>
<dbReference type="AlphaFoldDB" id="F0WWA2"/>
<keyword evidence="10 11" id="KW-0739">Sodium transport</keyword>
<proteinExistence type="inferred from homology"/>
<reference evidence="15" key="1">
    <citation type="journal article" date="2011" name="PLoS Biol.">
        <title>Gene gain and loss during evolution of obligate parasitism in the white rust pathogen of Arabidopsis thaliana.</title>
        <authorList>
            <person name="Kemen E."/>
            <person name="Gardiner A."/>
            <person name="Schultz-Larsen T."/>
            <person name="Kemen A.C."/>
            <person name="Balmuth A.L."/>
            <person name="Robert-Seilaniantz A."/>
            <person name="Bailey K."/>
            <person name="Holub E."/>
            <person name="Studholme D.J."/>
            <person name="Maclean D."/>
            <person name="Jones J.D."/>
        </authorList>
    </citation>
    <scope>NUCLEOTIDE SEQUENCE</scope>
</reference>
<dbReference type="GO" id="GO:0015385">
    <property type="term" value="F:sodium:proton antiporter activity"/>
    <property type="evidence" value="ECO:0007669"/>
    <property type="project" value="InterPro"/>
</dbReference>
<keyword evidence="5 13" id="KW-1133">Transmembrane helix</keyword>
<evidence type="ECO:0000256" key="7">
    <source>
        <dbReference type="ARBA" id="ARBA00023053"/>
    </source>
</evidence>
<evidence type="ECO:0000256" key="11">
    <source>
        <dbReference type="RuleBase" id="RU003722"/>
    </source>
</evidence>
<dbReference type="InterPro" id="IPR006153">
    <property type="entry name" value="Cation/H_exchanger_TM"/>
</dbReference>
<dbReference type="NCBIfam" id="TIGR00840">
    <property type="entry name" value="b_cpa1"/>
    <property type="match status" value="1"/>
</dbReference>
<evidence type="ECO:0000313" key="15">
    <source>
        <dbReference type="EMBL" id="CCA25722.1"/>
    </source>
</evidence>
<evidence type="ECO:0000256" key="8">
    <source>
        <dbReference type="ARBA" id="ARBA00023065"/>
    </source>
</evidence>
<dbReference type="GO" id="GO:0051453">
    <property type="term" value="P:regulation of intracellular pH"/>
    <property type="evidence" value="ECO:0007669"/>
    <property type="project" value="TreeGrafter"/>
</dbReference>
<keyword evidence="6" id="KW-0333">Golgi apparatus</keyword>
<comment type="subcellular location">
    <subcellularLocation>
        <location evidence="1">Golgi apparatus membrane</location>
        <topology evidence="1">Multi-pass membrane protein</topology>
    </subcellularLocation>
</comment>
<dbReference type="GO" id="GO:0005886">
    <property type="term" value="C:plasma membrane"/>
    <property type="evidence" value="ECO:0007669"/>
    <property type="project" value="TreeGrafter"/>
</dbReference>
<organism evidence="15">
    <name type="scientific">Albugo laibachii Nc14</name>
    <dbReference type="NCBI Taxonomy" id="890382"/>
    <lineage>
        <taxon>Eukaryota</taxon>
        <taxon>Sar</taxon>
        <taxon>Stramenopiles</taxon>
        <taxon>Oomycota</taxon>
        <taxon>Peronosporomycetes</taxon>
        <taxon>Albuginales</taxon>
        <taxon>Albuginaceae</taxon>
        <taxon>Albugo</taxon>
    </lineage>
</organism>
<dbReference type="Pfam" id="PF00999">
    <property type="entry name" value="Na_H_Exchanger"/>
    <property type="match status" value="1"/>
</dbReference>
<evidence type="ECO:0000256" key="2">
    <source>
        <dbReference type="ARBA" id="ARBA00022448"/>
    </source>
</evidence>
<keyword evidence="4 11" id="KW-0812">Transmembrane</keyword>
<evidence type="ECO:0000256" key="3">
    <source>
        <dbReference type="ARBA" id="ARBA00022449"/>
    </source>
</evidence>
<comment type="similarity">
    <text evidence="11">Belongs to the monovalent cation:proton antiporter 1 (CPA1) transporter (TC 2.A.36) family.</text>
</comment>
<dbReference type="GO" id="GO:0098719">
    <property type="term" value="P:sodium ion import across plasma membrane"/>
    <property type="evidence" value="ECO:0007669"/>
    <property type="project" value="TreeGrafter"/>
</dbReference>
<evidence type="ECO:0000256" key="12">
    <source>
        <dbReference type="SAM" id="MobiDB-lite"/>
    </source>
</evidence>
<keyword evidence="7" id="KW-0915">Sodium</keyword>